<feature type="compositionally biased region" description="Low complexity" evidence="1">
    <location>
        <begin position="23"/>
        <end position="51"/>
    </location>
</feature>
<dbReference type="eggNOG" id="ENOG502SBQW">
    <property type="taxonomic scope" value="Eukaryota"/>
</dbReference>
<reference evidence="2 3" key="1">
    <citation type="journal article" date="2011" name="PLoS Genet.">
        <title>Comparative genomic analysis of human fungal pathogens causing paracoccidioidomycosis.</title>
        <authorList>
            <person name="Desjardins C.A."/>
            <person name="Champion M.D."/>
            <person name="Holder J.W."/>
            <person name="Muszewska A."/>
            <person name="Goldberg J."/>
            <person name="Bailao A.M."/>
            <person name="Brigido M.M."/>
            <person name="Ferreira M.E."/>
            <person name="Garcia A.M."/>
            <person name="Grynberg M."/>
            <person name="Gujja S."/>
            <person name="Heiman D.I."/>
            <person name="Henn M.R."/>
            <person name="Kodira C.D."/>
            <person name="Leon-Narvaez H."/>
            <person name="Longo L.V."/>
            <person name="Ma L.J."/>
            <person name="Malavazi I."/>
            <person name="Matsuo A.L."/>
            <person name="Morais F.V."/>
            <person name="Pereira M."/>
            <person name="Rodriguez-Brito S."/>
            <person name="Sakthikumar S."/>
            <person name="Salem-Izacc S.M."/>
            <person name="Sykes S.M."/>
            <person name="Teixeira M.M."/>
            <person name="Vallejo M.C."/>
            <person name="Walter M.E."/>
            <person name="Yandava C."/>
            <person name="Young S."/>
            <person name="Zeng Q."/>
            <person name="Zucker J."/>
            <person name="Felipe M.S."/>
            <person name="Goldman G.H."/>
            <person name="Haas B.J."/>
            <person name="McEwen J.G."/>
            <person name="Nino-Vega G."/>
            <person name="Puccia R."/>
            <person name="San-Blas G."/>
            <person name="Soares C.M."/>
            <person name="Birren B.W."/>
            <person name="Cuomo C.A."/>
        </authorList>
    </citation>
    <scope>NUCLEOTIDE SEQUENCE [LARGE SCALE GENOMIC DNA]</scope>
    <source>
        <strain evidence="2 3">Pb18</strain>
    </source>
</reference>
<dbReference type="KEGG" id="pbn:PADG_11156"/>
<keyword evidence="3" id="KW-1185">Reference proteome</keyword>
<gene>
    <name evidence="2" type="ORF">PADG_11156</name>
</gene>
<organism evidence="2 3">
    <name type="scientific">Paracoccidioides brasiliensis (strain Pb18)</name>
    <dbReference type="NCBI Taxonomy" id="502780"/>
    <lineage>
        <taxon>Eukaryota</taxon>
        <taxon>Fungi</taxon>
        <taxon>Dikarya</taxon>
        <taxon>Ascomycota</taxon>
        <taxon>Pezizomycotina</taxon>
        <taxon>Eurotiomycetes</taxon>
        <taxon>Eurotiomycetidae</taxon>
        <taxon>Onygenales</taxon>
        <taxon>Ajellomycetaceae</taxon>
        <taxon>Paracoccidioides</taxon>
    </lineage>
</organism>
<dbReference type="Proteomes" id="UP000001628">
    <property type="component" value="Unassembled WGS sequence"/>
</dbReference>
<feature type="region of interest" description="Disordered" evidence="1">
    <location>
        <begin position="1"/>
        <end position="93"/>
    </location>
</feature>
<dbReference type="RefSeq" id="XP_010756752.1">
    <property type="nucleotide sequence ID" value="XM_010758450.1"/>
</dbReference>
<protein>
    <recommendedName>
        <fullName evidence="4">Cysteine-rich transmembrane CYSTM domain-containing protein</fullName>
    </recommendedName>
</protein>
<dbReference type="VEuPathDB" id="FungiDB:PADG_11156"/>
<accession>A0A0A0HU59</accession>
<dbReference type="STRING" id="502780.A0A0A0HU59"/>
<evidence type="ECO:0000256" key="1">
    <source>
        <dbReference type="SAM" id="MobiDB-lite"/>
    </source>
</evidence>
<feature type="compositionally biased region" description="Low complexity" evidence="1">
    <location>
        <begin position="63"/>
        <end position="79"/>
    </location>
</feature>
<sequence>MSDNKHIIPPPSYPPATYQDAGPYNSPAAPYAPSPSNTAAQYYNQPQQYGQQPPPPPPPGQYYPPQQGYQQQPMYYGPQCGPPPQGHYVDNRDTTRGAGTSVCAGLLAGLACCCCLDFLF</sequence>
<dbReference type="InParanoid" id="A0A0A0HU59"/>
<dbReference type="AlphaFoldDB" id="A0A0A0HU59"/>
<dbReference type="HOGENOM" id="CLU_152050_1_0_1"/>
<evidence type="ECO:0000313" key="3">
    <source>
        <dbReference type="Proteomes" id="UP000001628"/>
    </source>
</evidence>
<feature type="compositionally biased region" description="Pro residues" evidence="1">
    <location>
        <begin position="52"/>
        <end position="62"/>
    </location>
</feature>
<name>A0A0A0HU59_PARBD</name>
<evidence type="ECO:0008006" key="4">
    <source>
        <dbReference type="Google" id="ProtNLM"/>
    </source>
</evidence>
<proteinExistence type="predicted"/>
<dbReference type="EMBL" id="KN275957">
    <property type="protein sequence ID" value="KGM92699.1"/>
    <property type="molecule type" value="Genomic_DNA"/>
</dbReference>
<dbReference type="GeneID" id="22587053"/>
<dbReference type="OMA" id="YQPGPQM"/>
<evidence type="ECO:0000313" key="2">
    <source>
        <dbReference type="EMBL" id="KGM92699.1"/>
    </source>
</evidence>